<keyword evidence="4 10" id="KW-0378">Hydrolase</keyword>
<reference evidence="10" key="1">
    <citation type="submission" date="2021-04" db="EMBL/GenBank/DDBJ databases">
        <title>novel species isolated from subtropical streams in China.</title>
        <authorList>
            <person name="Lu H."/>
        </authorList>
    </citation>
    <scope>NUCLEOTIDE SEQUENCE</scope>
    <source>
        <strain evidence="10">FT137W</strain>
    </source>
</reference>
<dbReference type="Proteomes" id="UP000678545">
    <property type="component" value="Unassembled WGS sequence"/>
</dbReference>
<evidence type="ECO:0000256" key="8">
    <source>
        <dbReference type="ARBA" id="ARBA00049417"/>
    </source>
</evidence>
<organism evidence="10 11">
    <name type="scientific">Undibacterium fentianense</name>
    <dbReference type="NCBI Taxonomy" id="2828728"/>
    <lineage>
        <taxon>Bacteria</taxon>
        <taxon>Pseudomonadati</taxon>
        <taxon>Pseudomonadota</taxon>
        <taxon>Betaproteobacteria</taxon>
        <taxon>Burkholderiales</taxon>
        <taxon>Oxalobacteraceae</taxon>
        <taxon>Undibacterium</taxon>
    </lineage>
</organism>
<protein>
    <recommendedName>
        <fullName evidence="3">bis(5'-nucleosyl)-tetraphosphatase (symmetrical)</fullName>
        <ecNumber evidence="3">3.6.1.41</ecNumber>
    </recommendedName>
    <alternativeName>
        <fullName evidence="6">Ap4A hydrolase</fullName>
    </alternativeName>
    <alternativeName>
        <fullName evidence="5">Diadenosine 5',5'''-P1,P4-tetraphosphate pyrophosphohydrolase</fullName>
    </alternativeName>
    <alternativeName>
        <fullName evidence="7">Diadenosine tetraphosphatase</fullName>
    </alternativeName>
</protein>
<accession>A0A941E728</accession>
<feature type="domain" description="Calcineurin-like phosphoesterase" evidence="9">
    <location>
        <begin position="6"/>
        <end position="138"/>
    </location>
</feature>
<evidence type="ECO:0000256" key="6">
    <source>
        <dbReference type="ARBA" id="ARBA00032248"/>
    </source>
</evidence>
<evidence type="ECO:0000256" key="5">
    <source>
        <dbReference type="ARBA" id="ARBA00031248"/>
    </source>
</evidence>
<dbReference type="CDD" id="cd07422">
    <property type="entry name" value="MPP_ApaH"/>
    <property type="match status" value="1"/>
</dbReference>
<dbReference type="PANTHER" id="PTHR40942">
    <property type="match status" value="1"/>
</dbReference>
<proteinExistence type="inferred from homology"/>
<dbReference type="RefSeq" id="WP_212675072.1">
    <property type="nucleotide sequence ID" value="NZ_JAGSPJ010000003.1"/>
</dbReference>
<name>A0A941E728_9BURK</name>
<dbReference type="GO" id="GO:0008803">
    <property type="term" value="F:bis(5'-nucleosyl)-tetraphosphatase (symmetrical) activity"/>
    <property type="evidence" value="ECO:0007669"/>
    <property type="project" value="UniProtKB-EC"/>
</dbReference>
<dbReference type="Pfam" id="PF00149">
    <property type="entry name" value="Metallophos"/>
    <property type="match status" value="1"/>
</dbReference>
<dbReference type="PANTHER" id="PTHR40942:SF4">
    <property type="entry name" value="CYTOCHROME C5"/>
    <property type="match status" value="1"/>
</dbReference>
<evidence type="ECO:0000259" key="9">
    <source>
        <dbReference type="Pfam" id="PF00149"/>
    </source>
</evidence>
<dbReference type="NCBIfam" id="NF001204">
    <property type="entry name" value="PRK00166.1"/>
    <property type="match status" value="1"/>
</dbReference>
<dbReference type="EC" id="3.6.1.41" evidence="3"/>
<keyword evidence="11" id="KW-1185">Reference proteome</keyword>
<comment type="function">
    <text evidence="1">Hydrolyzes diadenosine 5',5'''-P1,P4-tetraphosphate to yield ADP.</text>
</comment>
<evidence type="ECO:0000313" key="11">
    <source>
        <dbReference type="Proteomes" id="UP000678545"/>
    </source>
</evidence>
<comment type="caution">
    <text evidence="10">The sequence shown here is derived from an EMBL/GenBank/DDBJ whole genome shotgun (WGS) entry which is preliminary data.</text>
</comment>
<dbReference type="InterPro" id="IPR004843">
    <property type="entry name" value="Calcineurin-like_PHP"/>
</dbReference>
<comment type="similarity">
    <text evidence="2">Belongs to the Ap4A hydrolase family.</text>
</comment>
<evidence type="ECO:0000313" key="10">
    <source>
        <dbReference type="EMBL" id="MBR7799913.1"/>
    </source>
</evidence>
<dbReference type="EMBL" id="JAGSPJ010000003">
    <property type="protein sequence ID" value="MBR7799913.1"/>
    <property type="molecule type" value="Genomic_DNA"/>
</dbReference>
<dbReference type="NCBIfam" id="TIGR00668">
    <property type="entry name" value="apaH"/>
    <property type="match status" value="1"/>
</dbReference>
<evidence type="ECO:0000256" key="2">
    <source>
        <dbReference type="ARBA" id="ARBA00005419"/>
    </source>
</evidence>
<dbReference type="InterPro" id="IPR029052">
    <property type="entry name" value="Metallo-depent_PP-like"/>
</dbReference>
<evidence type="ECO:0000256" key="4">
    <source>
        <dbReference type="ARBA" id="ARBA00022801"/>
    </source>
</evidence>
<evidence type="ECO:0000256" key="7">
    <source>
        <dbReference type="ARBA" id="ARBA00033210"/>
    </source>
</evidence>
<dbReference type="Gene3D" id="3.60.21.10">
    <property type="match status" value="1"/>
</dbReference>
<dbReference type="SUPFAM" id="SSF56300">
    <property type="entry name" value="Metallo-dependent phosphatases"/>
    <property type="match status" value="1"/>
</dbReference>
<gene>
    <name evidence="10" type="ORF">KDM90_07880</name>
</gene>
<dbReference type="InterPro" id="IPR004617">
    <property type="entry name" value="ApaH"/>
</dbReference>
<comment type="catalytic activity">
    <reaction evidence="8">
        <text>P(1),P(4)-bis(5'-adenosyl) tetraphosphate + H2O = 2 ADP + 2 H(+)</text>
        <dbReference type="Rhea" id="RHEA:24252"/>
        <dbReference type="ChEBI" id="CHEBI:15377"/>
        <dbReference type="ChEBI" id="CHEBI:15378"/>
        <dbReference type="ChEBI" id="CHEBI:58141"/>
        <dbReference type="ChEBI" id="CHEBI:456216"/>
        <dbReference type="EC" id="3.6.1.41"/>
    </reaction>
</comment>
<evidence type="ECO:0000256" key="3">
    <source>
        <dbReference type="ARBA" id="ARBA00012506"/>
    </source>
</evidence>
<sequence length="273" mass="30881">MANSFVIGDVQGCFDQLLELIERINQVDPTAQLYFAGDLVNRGPKSLDTLRLIRDLGAKANAVLGNHDLHLLAVAQQLRPKHHSDTLDDILNAPDRDELLEWLRHRSLALDIKGHLLVHAGVYPNWTKAMTLSLAHEVEQQLQGENFREILSAMYGNSPAEWRDDWQANDRYRCIINGLTRMRFCNANGAMDFELKEGSGKAPDHLHAWFDLPTRQTQNCTVVFGHWSTLGLVMRDKLISLDTGCVWGGKLSAVRLEDRLILQVDSPQHQCPF</sequence>
<dbReference type="AlphaFoldDB" id="A0A941E728"/>
<evidence type="ECO:0000256" key="1">
    <source>
        <dbReference type="ARBA" id="ARBA00003413"/>
    </source>
</evidence>
<dbReference type="PIRSF" id="PIRSF000903">
    <property type="entry name" value="B5n-ttraPtase_sm"/>
    <property type="match status" value="1"/>
</dbReference>